<name>A0A0L9TMI6_PHAAN</name>
<evidence type="ECO:0000313" key="3">
    <source>
        <dbReference type="Proteomes" id="UP000053144"/>
    </source>
</evidence>
<accession>A0A0L9TMI6</accession>
<feature type="region of interest" description="Disordered" evidence="1">
    <location>
        <begin position="1"/>
        <end position="56"/>
    </location>
</feature>
<sequence length="56" mass="5811">MLFGDDDSAATSSASSSACGGCAFTSKPLEEPPNLDDKLLARDHTRPFHSIPGTTS</sequence>
<evidence type="ECO:0000256" key="1">
    <source>
        <dbReference type="SAM" id="MobiDB-lite"/>
    </source>
</evidence>
<feature type="compositionally biased region" description="Low complexity" evidence="1">
    <location>
        <begin position="9"/>
        <end position="26"/>
    </location>
</feature>
<proteinExistence type="predicted"/>
<reference evidence="3" key="1">
    <citation type="journal article" date="2015" name="Proc. Natl. Acad. Sci. U.S.A.">
        <title>Genome sequencing of adzuki bean (Vigna angularis) provides insight into high starch and low fat accumulation and domestication.</title>
        <authorList>
            <person name="Yang K."/>
            <person name="Tian Z."/>
            <person name="Chen C."/>
            <person name="Luo L."/>
            <person name="Zhao B."/>
            <person name="Wang Z."/>
            <person name="Yu L."/>
            <person name="Li Y."/>
            <person name="Sun Y."/>
            <person name="Li W."/>
            <person name="Chen Y."/>
            <person name="Li Y."/>
            <person name="Zhang Y."/>
            <person name="Ai D."/>
            <person name="Zhao J."/>
            <person name="Shang C."/>
            <person name="Ma Y."/>
            <person name="Wu B."/>
            <person name="Wang M."/>
            <person name="Gao L."/>
            <person name="Sun D."/>
            <person name="Zhang P."/>
            <person name="Guo F."/>
            <person name="Wang W."/>
            <person name="Li Y."/>
            <person name="Wang J."/>
            <person name="Varshney R.K."/>
            <person name="Wang J."/>
            <person name="Ling H.Q."/>
            <person name="Wan P."/>
        </authorList>
    </citation>
    <scope>NUCLEOTIDE SEQUENCE</scope>
    <source>
        <strain evidence="3">cv. Jingnong 6</strain>
    </source>
</reference>
<gene>
    <name evidence="2" type="ORF">LR48_Vigan01g132500</name>
</gene>
<dbReference type="Gramene" id="KOM31770">
    <property type="protein sequence ID" value="KOM31770"/>
    <property type="gene ID" value="LR48_Vigan01g132500"/>
</dbReference>
<organism evidence="2 3">
    <name type="scientific">Phaseolus angularis</name>
    <name type="common">Azuki bean</name>
    <name type="synonym">Vigna angularis</name>
    <dbReference type="NCBI Taxonomy" id="3914"/>
    <lineage>
        <taxon>Eukaryota</taxon>
        <taxon>Viridiplantae</taxon>
        <taxon>Streptophyta</taxon>
        <taxon>Embryophyta</taxon>
        <taxon>Tracheophyta</taxon>
        <taxon>Spermatophyta</taxon>
        <taxon>Magnoliopsida</taxon>
        <taxon>eudicotyledons</taxon>
        <taxon>Gunneridae</taxon>
        <taxon>Pentapetalae</taxon>
        <taxon>rosids</taxon>
        <taxon>fabids</taxon>
        <taxon>Fabales</taxon>
        <taxon>Fabaceae</taxon>
        <taxon>Papilionoideae</taxon>
        <taxon>50 kb inversion clade</taxon>
        <taxon>NPAAA clade</taxon>
        <taxon>indigoferoid/millettioid clade</taxon>
        <taxon>Phaseoleae</taxon>
        <taxon>Vigna</taxon>
    </lineage>
</organism>
<dbReference type="Proteomes" id="UP000053144">
    <property type="component" value="Chromosome 1"/>
</dbReference>
<protein>
    <submittedName>
        <fullName evidence="2">Uncharacterized protein</fullName>
    </submittedName>
</protein>
<feature type="compositionally biased region" description="Basic and acidic residues" evidence="1">
    <location>
        <begin position="35"/>
        <end position="46"/>
    </location>
</feature>
<dbReference type="AlphaFoldDB" id="A0A0L9TMI6"/>
<evidence type="ECO:0000313" key="2">
    <source>
        <dbReference type="EMBL" id="KOM31770.1"/>
    </source>
</evidence>
<dbReference type="EMBL" id="CM003371">
    <property type="protein sequence ID" value="KOM31770.1"/>
    <property type="molecule type" value="Genomic_DNA"/>
</dbReference>